<dbReference type="Pfam" id="PF18029">
    <property type="entry name" value="Glyoxalase_6"/>
    <property type="match status" value="1"/>
</dbReference>
<protein>
    <recommendedName>
        <fullName evidence="1">Glyoxalase-like domain-containing protein</fullName>
    </recommendedName>
</protein>
<dbReference type="InterPro" id="IPR029068">
    <property type="entry name" value="Glyas_Bleomycin-R_OHBP_Dase"/>
</dbReference>
<dbReference type="InterPro" id="IPR041581">
    <property type="entry name" value="Glyoxalase_6"/>
</dbReference>
<dbReference type="Gene3D" id="3.10.180.10">
    <property type="entry name" value="2,3-Dihydroxybiphenyl 1,2-Dioxygenase, domain 1"/>
    <property type="match status" value="1"/>
</dbReference>
<gene>
    <name evidence="2" type="ORF">HNR73_006310</name>
</gene>
<dbReference type="CDD" id="cd06587">
    <property type="entry name" value="VOC"/>
    <property type="match status" value="1"/>
</dbReference>
<organism evidence="2 3">
    <name type="scientific">Phytomonospora endophytica</name>
    <dbReference type="NCBI Taxonomy" id="714109"/>
    <lineage>
        <taxon>Bacteria</taxon>
        <taxon>Bacillati</taxon>
        <taxon>Actinomycetota</taxon>
        <taxon>Actinomycetes</taxon>
        <taxon>Micromonosporales</taxon>
        <taxon>Micromonosporaceae</taxon>
        <taxon>Phytomonospora</taxon>
    </lineage>
</organism>
<dbReference type="PANTHER" id="PTHR35908:SF1">
    <property type="entry name" value="CONSERVED PROTEIN"/>
    <property type="match status" value="1"/>
</dbReference>
<dbReference type="PANTHER" id="PTHR35908">
    <property type="entry name" value="HYPOTHETICAL FUSION PROTEIN"/>
    <property type="match status" value="1"/>
</dbReference>
<name>A0A841FYJ8_9ACTN</name>
<dbReference type="RefSeq" id="WP_184791218.1">
    <property type="nucleotide sequence ID" value="NZ_BONT01000010.1"/>
</dbReference>
<evidence type="ECO:0000313" key="2">
    <source>
        <dbReference type="EMBL" id="MBB6038427.1"/>
    </source>
</evidence>
<accession>A0A841FYJ8</accession>
<evidence type="ECO:0000313" key="3">
    <source>
        <dbReference type="Proteomes" id="UP000548476"/>
    </source>
</evidence>
<evidence type="ECO:0000259" key="1">
    <source>
        <dbReference type="Pfam" id="PF18029"/>
    </source>
</evidence>
<reference evidence="2 3" key="1">
    <citation type="submission" date="2020-08" db="EMBL/GenBank/DDBJ databases">
        <title>Genomic Encyclopedia of Type Strains, Phase IV (KMG-IV): sequencing the most valuable type-strain genomes for metagenomic binning, comparative biology and taxonomic classification.</title>
        <authorList>
            <person name="Goeker M."/>
        </authorList>
    </citation>
    <scope>NUCLEOTIDE SEQUENCE [LARGE SCALE GENOMIC DNA]</scope>
    <source>
        <strain evidence="2 3">YIM 65646</strain>
    </source>
</reference>
<feature type="domain" description="Glyoxalase-like" evidence="1">
    <location>
        <begin position="7"/>
        <end position="114"/>
    </location>
</feature>
<sequence length="117" mass="12466">MLTVGTVVLGVTDVPRAAAFWCAALNLVPRDVIAEDWAVLVPATGHGTAIAVGLSGTPVQEHPRIHLDLYSAEPEADIERLLALGAVRADWDLYPADADFTVLADTEGNRFCVIDKS</sequence>
<dbReference type="AlphaFoldDB" id="A0A841FYJ8"/>
<keyword evidence="3" id="KW-1185">Reference proteome</keyword>
<dbReference type="SUPFAM" id="SSF54593">
    <property type="entry name" value="Glyoxalase/Bleomycin resistance protein/Dihydroxybiphenyl dioxygenase"/>
    <property type="match status" value="1"/>
</dbReference>
<comment type="caution">
    <text evidence="2">The sequence shown here is derived from an EMBL/GenBank/DDBJ whole genome shotgun (WGS) entry which is preliminary data.</text>
</comment>
<proteinExistence type="predicted"/>
<dbReference type="EMBL" id="JACHGT010000016">
    <property type="protein sequence ID" value="MBB6038427.1"/>
    <property type="molecule type" value="Genomic_DNA"/>
</dbReference>
<dbReference type="Proteomes" id="UP000548476">
    <property type="component" value="Unassembled WGS sequence"/>
</dbReference>